<sequence length="400" mass="44535">MSEQVTIRLGRDYDQPIQWLVYSSTEDEVIASGEIANAEELNQLTERCAGKTVDVLVPASSLTLTTVTLPEKGHRQALKALPFMLEEELAQDVEQLHFVVGPIEGNQASVAVVAKQLMAGWLAWLADAEISARRIVVDALALPWQPQQWSMVEMDGQWLIRQQQAIALAVDKSWLTMIAAKTVAHCAEQEVDTPVVAAYSPLDLPMMDVQQQTLELPMLTLAKGAASAPMNLLVGEFAPKREYFKHIQVWKKVAAVLVVCFVLGVINNGIQWYRYSQQAQQTQQQSIDIYKKMFNSTPRAGLLRTQIDSKLRELQGGQGGSQVFAIMDTLDPAFDKVPQLKLTGIRYDANRGELRLSIKAPNFSQVEQFEQLAKEDFQVSTGSMNNSDELITGTITIKEF</sequence>
<evidence type="ECO:0000256" key="9">
    <source>
        <dbReference type="ARBA" id="ARBA00023136"/>
    </source>
</evidence>
<dbReference type="AlphaFoldDB" id="A0AA37WYS7"/>
<dbReference type="EMBL" id="BSPO01000002">
    <property type="protein sequence ID" value="GLS83466.1"/>
    <property type="molecule type" value="Genomic_DNA"/>
</dbReference>
<organism evidence="13 14">
    <name type="scientific">Paraferrimonas haliotis</name>
    <dbReference type="NCBI Taxonomy" id="2013866"/>
    <lineage>
        <taxon>Bacteria</taxon>
        <taxon>Pseudomonadati</taxon>
        <taxon>Pseudomonadota</taxon>
        <taxon>Gammaproteobacteria</taxon>
        <taxon>Alteromonadales</taxon>
        <taxon>Ferrimonadaceae</taxon>
        <taxon>Paraferrimonas</taxon>
    </lineage>
</organism>
<keyword evidence="8" id="KW-1133">Transmembrane helix</keyword>
<dbReference type="InterPro" id="IPR043129">
    <property type="entry name" value="ATPase_NBD"/>
</dbReference>
<evidence type="ECO:0000256" key="10">
    <source>
        <dbReference type="PIRNR" id="PIRNR015761"/>
    </source>
</evidence>
<dbReference type="NCBIfam" id="TIGR01709">
    <property type="entry name" value="typeII_sec_gspL"/>
    <property type="match status" value="1"/>
</dbReference>
<dbReference type="Gene3D" id="3.30.420.380">
    <property type="match status" value="1"/>
</dbReference>
<evidence type="ECO:0000259" key="11">
    <source>
        <dbReference type="Pfam" id="PF05134"/>
    </source>
</evidence>
<feature type="domain" description="GspL cytoplasmic actin-ATPase-like" evidence="11">
    <location>
        <begin position="6"/>
        <end position="240"/>
    </location>
</feature>
<keyword evidence="9" id="KW-0472">Membrane</keyword>
<comment type="subcellular location">
    <subcellularLocation>
        <location evidence="1">Cell inner membrane</location>
        <topology evidence="1">Single-pass membrane protein</topology>
    </subcellularLocation>
</comment>
<dbReference type="GO" id="GO:0005886">
    <property type="term" value="C:plasma membrane"/>
    <property type="evidence" value="ECO:0007669"/>
    <property type="project" value="UniProtKB-SubCell"/>
</dbReference>
<evidence type="ECO:0000256" key="3">
    <source>
        <dbReference type="ARBA" id="ARBA00022448"/>
    </source>
</evidence>
<accession>A0AA37WYS7</accession>
<dbReference type="GO" id="GO:0015628">
    <property type="term" value="P:protein secretion by the type II secretion system"/>
    <property type="evidence" value="ECO:0007669"/>
    <property type="project" value="InterPro"/>
</dbReference>
<evidence type="ECO:0000313" key="13">
    <source>
        <dbReference type="EMBL" id="GLS83466.1"/>
    </source>
</evidence>
<keyword evidence="7 10" id="KW-0653">Protein transport</keyword>
<name>A0AA37WYS7_9GAMM</name>
<dbReference type="RefSeq" id="WP_095496988.1">
    <property type="nucleotide sequence ID" value="NZ_BSPO01000002.1"/>
</dbReference>
<evidence type="ECO:0000256" key="7">
    <source>
        <dbReference type="ARBA" id="ARBA00022927"/>
    </source>
</evidence>
<dbReference type="SUPFAM" id="SSF53067">
    <property type="entry name" value="Actin-like ATPase domain"/>
    <property type="match status" value="2"/>
</dbReference>
<evidence type="ECO:0000256" key="4">
    <source>
        <dbReference type="ARBA" id="ARBA00022475"/>
    </source>
</evidence>
<comment type="caution">
    <text evidence="13">The sequence shown here is derived from an EMBL/GenBank/DDBJ whole genome shotgun (WGS) entry which is preliminary data.</text>
</comment>
<evidence type="ECO:0000313" key="14">
    <source>
        <dbReference type="Proteomes" id="UP001157439"/>
    </source>
</evidence>
<evidence type="ECO:0000256" key="2">
    <source>
        <dbReference type="ARBA" id="ARBA00005318"/>
    </source>
</evidence>
<keyword evidence="5" id="KW-0997">Cell inner membrane</keyword>
<evidence type="ECO:0000256" key="1">
    <source>
        <dbReference type="ARBA" id="ARBA00004377"/>
    </source>
</evidence>
<gene>
    <name evidence="13" type="primary">gspL</name>
    <name evidence="13" type="ORF">GCM10007894_14430</name>
</gene>
<evidence type="ECO:0000256" key="8">
    <source>
        <dbReference type="ARBA" id="ARBA00022989"/>
    </source>
</evidence>
<keyword evidence="6" id="KW-0812">Transmembrane</keyword>
<keyword evidence="4" id="KW-1003">Cell membrane</keyword>
<dbReference type="InterPro" id="IPR024230">
    <property type="entry name" value="GspL_cyto_dom"/>
</dbReference>
<evidence type="ECO:0000256" key="6">
    <source>
        <dbReference type="ARBA" id="ARBA00022692"/>
    </source>
</evidence>
<proteinExistence type="inferred from homology"/>
<dbReference type="GO" id="GO:0015627">
    <property type="term" value="C:type II protein secretion system complex"/>
    <property type="evidence" value="ECO:0007669"/>
    <property type="project" value="InterPro"/>
</dbReference>
<dbReference type="InterPro" id="IPR007812">
    <property type="entry name" value="T2SS_protein-GspL"/>
</dbReference>
<dbReference type="Gene3D" id="3.30.1360.100">
    <property type="entry name" value="General secretion pathway protein M, EpsM"/>
    <property type="match status" value="1"/>
</dbReference>
<comment type="function">
    <text evidence="10">Inner membrane component of the type II secretion system required for the energy-dependent secretion of extracellular factors such as proteases and toxins from the periplasm.</text>
</comment>
<dbReference type="Pfam" id="PF05134">
    <property type="entry name" value="T2SSL"/>
    <property type="match status" value="1"/>
</dbReference>
<protein>
    <recommendedName>
        <fullName evidence="10">Type II secretion system protein L</fullName>
        <shortName evidence="10">T2SS protein L</shortName>
    </recommendedName>
</protein>
<dbReference type="PIRSF" id="PIRSF015761">
    <property type="entry name" value="Protein_L"/>
    <property type="match status" value="1"/>
</dbReference>
<evidence type="ECO:0000256" key="5">
    <source>
        <dbReference type="ARBA" id="ARBA00022519"/>
    </source>
</evidence>
<feature type="domain" description="GspL periplasmic" evidence="12">
    <location>
        <begin position="245"/>
        <end position="398"/>
    </location>
</feature>
<dbReference type="Pfam" id="PF12693">
    <property type="entry name" value="GspL_C"/>
    <property type="match status" value="1"/>
</dbReference>
<keyword evidence="14" id="KW-1185">Reference proteome</keyword>
<comment type="similarity">
    <text evidence="2 10">Belongs to the GSP L family.</text>
</comment>
<dbReference type="GO" id="GO:0009276">
    <property type="term" value="C:Gram-negative-bacterium-type cell wall"/>
    <property type="evidence" value="ECO:0007669"/>
    <property type="project" value="InterPro"/>
</dbReference>
<keyword evidence="3 10" id="KW-0813">Transport</keyword>
<dbReference type="Proteomes" id="UP001157439">
    <property type="component" value="Unassembled WGS sequence"/>
</dbReference>
<reference evidence="13 14" key="1">
    <citation type="journal article" date="2014" name="Int. J. Syst. Evol. Microbiol.">
        <title>Complete genome sequence of Corynebacterium casei LMG S-19264T (=DSM 44701T), isolated from a smear-ripened cheese.</title>
        <authorList>
            <consortium name="US DOE Joint Genome Institute (JGI-PGF)"/>
            <person name="Walter F."/>
            <person name="Albersmeier A."/>
            <person name="Kalinowski J."/>
            <person name="Ruckert C."/>
        </authorList>
    </citation>
    <scope>NUCLEOTIDE SEQUENCE [LARGE SCALE GENOMIC DNA]</scope>
    <source>
        <strain evidence="13 14">NBRC 112785</strain>
    </source>
</reference>
<dbReference type="CDD" id="cd24017">
    <property type="entry name" value="ASKHA_T2SSL_N"/>
    <property type="match status" value="1"/>
</dbReference>
<dbReference type="InterPro" id="IPR025691">
    <property type="entry name" value="GspL_pp_dom"/>
</dbReference>
<dbReference type="Gene3D" id="3.30.420.370">
    <property type="match status" value="1"/>
</dbReference>
<evidence type="ECO:0000259" key="12">
    <source>
        <dbReference type="Pfam" id="PF12693"/>
    </source>
</evidence>